<evidence type="ECO:0000313" key="1">
    <source>
        <dbReference type="EMBL" id="MFD2589805.1"/>
    </source>
</evidence>
<keyword evidence="2" id="KW-1185">Reference proteome</keyword>
<evidence type="ECO:0000313" key="2">
    <source>
        <dbReference type="Proteomes" id="UP001597459"/>
    </source>
</evidence>
<reference evidence="2" key="1">
    <citation type="journal article" date="2019" name="Int. J. Syst. Evol. Microbiol.">
        <title>The Global Catalogue of Microorganisms (GCM) 10K type strain sequencing project: providing services to taxonomists for standard genome sequencing and annotation.</title>
        <authorList>
            <consortium name="The Broad Institute Genomics Platform"/>
            <consortium name="The Broad Institute Genome Sequencing Center for Infectious Disease"/>
            <person name="Wu L."/>
            <person name="Ma J."/>
        </authorList>
    </citation>
    <scope>NUCLEOTIDE SEQUENCE [LARGE SCALE GENOMIC DNA]</scope>
    <source>
        <strain evidence="2">KCTC 42423</strain>
    </source>
</reference>
<comment type="caution">
    <text evidence="1">The sequence shown here is derived from an EMBL/GenBank/DDBJ whole genome shotgun (WGS) entry which is preliminary data.</text>
</comment>
<gene>
    <name evidence="1" type="ORF">ACFSTE_03115</name>
</gene>
<protein>
    <recommendedName>
        <fullName evidence="3">Restriction endonuclease type IV Mrr domain-containing protein</fullName>
    </recommendedName>
</protein>
<accession>A0ABW5N2I4</accession>
<name>A0ABW5N2I4_9FLAO</name>
<dbReference type="InterPro" id="IPR011856">
    <property type="entry name" value="tRNA_endonuc-like_dom_sf"/>
</dbReference>
<dbReference type="EMBL" id="JBHULX010000002">
    <property type="protein sequence ID" value="MFD2589805.1"/>
    <property type="molecule type" value="Genomic_DNA"/>
</dbReference>
<evidence type="ECO:0008006" key="3">
    <source>
        <dbReference type="Google" id="ProtNLM"/>
    </source>
</evidence>
<proteinExistence type="predicted"/>
<sequence length="269" mass="31678">MVFEKIKKKIESYTHEVNDFHPFLRNFLGKIPKIKHVEYTHGNREYGADFILILEDEILLKETYVGVVVKSKKIQQSNVDEIERQIGESFRLPKTIFNGQKQVTLDTVWLLTNSTITVNAKDKIKEYFKNKNLTIIDINMLVNLVSKHYDEYMEKMRDDVFTIENNHIDSSGKIPKIDKKNKYIGYYENEHGEQFFFIGNYETKKAVIRGGDFGWEKEIEIYLGMPKFDLIFSNSEIIWISSCFSTMINNDFVETYKDFANILGYPKKL</sequence>
<dbReference type="Gene3D" id="3.40.1350.10">
    <property type="match status" value="1"/>
</dbReference>
<organism evidence="1 2">
    <name type="scientific">Aquimarina hainanensis</name>
    <dbReference type="NCBI Taxonomy" id="1578017"/>
    <lineage>
        <taxon>Bacteria</taxon>
        <taxon>Pseudomonadati</taxon>
        <taxon>Bacteroidota</taxon>
        <taxon>Flavobacteriia</taxon>
        <taxon>Flavobacteriales</taxon>
        <taxon>Flavobacteriaceae</taxon>
        <taxon>Aquimarina</taxon>
    </lineage>
</organism>
<dbReference type="Proteomes" id="UP001597459">
    <property type="component" value="Unassembled WGS sequence"/>
</dbReference>
<dbReference type="RefSeq" id="WP_378256280.1">
    <property type="nucleotide sequence ID" value="NZ_JBHSJV010000001.1"/>
</dbReference>